<comment type="pathway">
    <text evidence="2">Alkaloid biosynthesis.</text>
</comment>
<dbReference type="InterPro" id="IPR016166">
    <property type="entry name" value="FAD-bd_PCMH"/>
</dbReference>
<dbReference type="Proteomes" id="UP001161247">
    <property type="component" value="Chromosome 6"/>
</dbReference>
<organism evidence="10 11">
    <name type="scientific">Oldenlandia corymbosa var. corymbosa</name>
    <dbReference type="NCBI Taxonomy" id="529605"/>
    <lineage>
        <taxon>Eukaryota</taxon>
        <taxon>Viridiplantae</taxon>
        <taxon>Streptophyta</taxon>
        <taxon>Embryophyta</taxon>
        <taxon>Tracheophyta</taxon>
        <taxon>Spermatophyta</taxon>
        <taxon>Magnoliopsida</taxon>
        <taxon>eudicotyledons</taxon>
        <taxon>Gunneridae</taxon>
        <taxon>Pentapetalae</taxon>
        <taxon>asterids</taxon>
        <taxon>lamiids</taxon>
        <taxon>Gentianales</taxon>
        <taxon>Rubiaceae</taxon>
        <taxon>Rubioideae</taxon>
        <taxon>Spermacoceae</taxon>
        <taxon>Hedyotis-Oldenlandia complex</taxon>
        <taxon>Oldenlandia</taxon>
    </lineage>
</organism>
<dbReference type="PROSITE" id="PS51387">
    <property type="entry name" value="FAD_PCMH"/>
    <property type="match status" value="1"/>
</dbReference>
<keyword evidence="8" id="KW-0325">Glycoprotein</keyword>
<keyword evidence="7" id="KW-0274">FAD</keyword>
<evidence type="ECO:0000259" key="9">
    <source>
        <dbReference type="PROSITE" id="PS51387"/>
    </source>
</evidence>
<sequence length="565" mass="65467">MQRKKRDKLRIVTISSLILALIVSCFARSNKAVHEDFLNCMSTKASFLNRTSVQLQKYVHSQNSSDYKILLRYGEKNPRWINTSSASPLVVITPNDEFQIQHTILCSQNFDLQVRIKSGGHDYEGLSYRCQTPFVLIDLYKMKRIKIDLKRETAWIQTGVTLGQLYYEIANKSNVHAFPGGLYPSVGSGGLISGGGFGTLVRKYGLAADNVIDARVMDVNGRILDRKTMGEDFFWAIRGGGGSSFGVILEWKIKLVRVPESVTAFTVWRKHSPKSIKLVQRWQKRVNKFPEDLFMRIYFQNPEPIIPGGKRIIQVSFQGLYLGTADKLIEWLHHNFPEFELNLEDCSKGRVVKKGCKQRPCILKECFEFPWIKSALFFAGRDPTKEPLEYLVKPNLPATNNFMKAKSDFVTTPIPAEAWTIVKKLFLEEDRPLILLDAWGGKMNRISESEIPFPHRKGNLYKIEYMVFWNRNDEEESKKHIEWMRRIYSEMEPFVSKSPRASYLNYRDIDLGMNSQDYDYYISSSSWGEKYFKDNFHRLALVKAKVDPHNFFRFEQSIPPLHQEL</sequence>
<evidence type="ECO:0000256" key="6">
    <source>
        <dbReference type="ARBA" id="ARBA00022729"/>
    </source>
</evidence>
<dbReference type="InterPro" id="IPR016169">
    <property type="entry name" value="FAD-bd_PCMH_sub2"/>
</dbReference>
<keyword evidence="11" id="KW-1185">Reference proteome</keyword>
<evidence type="ECO:0000256" key="8">
    <source>
        <dbReference type="ARBA" id="ARBA00023180"/>
    </source>
</evidence>
<dbReference type="PANTHER" id="PTHR32448">
    <property type="entry name" value="OS08G0158400 PROTEIN"/>
    <property type="match status" value="1"/>
</dbReference>
<evidence type="ECO:0000256" key="5">
    <source>
        <dbReference type="ARBA" id="ARBA00022630"/>
    </source>
</evidence>
<dbReference type="AlphaFoldDB" id="A0AAV1DWK9"/>
<dbReference type="Pfam" id="PF01565">
    <property type="entry name" value="FAD_binding_4"/>
    <property type="match status" value="1"/>
</dbReference>
<dbReference type="InterPro" id="IPR016167">
    <property type="entry name" value="FAD-bd_PCMH_sub1"/>
</dbReference>
<name>A0AAV1DWK9_OLDCO</name>
<dbReference type="InterPro" id="IPR012951">
    <property type="entry name" value="BBE"/>
</dbReference>
<dbReference type="Gene3D" id="3.30.43.10">
    <property type="entry name" value="Uridine Diphospho-n-acetylenolpyruvylglucosamine Reductase, domain 2"/>
    <property type="match status" value="1"/>
</dbReference>
<feature type="domain" description="FAD-binding PCMH-type" evidence="9">
    <location>
        <begin position="84"/>
        <end position="258"/>
    </location>
</feature>
<reference evidence="10" key="1">
    <citation type="submission" date="2023-03" db="EMBL/GenBank/DDBJ databases">
        <authorList>
            <person name="Julca I."/>
        </authorList>
    </citation>
    <scope>NUCLEOTIDE SEQUENCE</scope>
</reference>
<dbReference type="EMBL" id="OX459123">
    <property type="protein sequence ID" value="CAI9111457.1"/>
    <property type="molecule type" value="Genomic_DNA"/>
</dbReference>
<dbReference type="SUPFAM" id="SSF56176">
    <property type="entry name" value="FAD-binding/transporter-associated domain-like"/>
    <property type="match status" value="1"/>
</dbReference>
<dbReference type="PROSITE" id="PS51257">
    <property type="entry name" value="PROKAR_LIPOPROTEIN"/>
    <property type="match status" value="1"/>
</dbReference>
<evidence type="ECO:0000256" key="3">
    <source>
        <dbReference type="ARBA" id="ARBA00005466"/>
    </source>
</evidence>
<gene>
    <name evidence="10" type="ORF">OLC1_LOCUS18853</name>
</gene>
<dbReference type="Gene3D" id="3.40.462.20">
    <property type="match status" value="1"/>
</dbReference>
<dbReference type="InterPro" id="IPR006094">
    <property type="entry name" value="Oxid_FAD_bind_N"/>
</dbReference>
<dbReference type="InterPro" id="IPR036318">
    <property type="entry name" value="FAD-bd_PCMH-like_sf"/>
</dbReference>
<protein>
    <submittedName>
        <fullName evidence="10">OLC1v1011679C1</fullName>
    </submittedName>
</protein>
<dbReference type="GO" id="GO:0071949">
    <property type="term" value="F:FAD binding"/>
    <property type="evidence" value="ECO:0007669"/>
    <property type="project" value="InterPro"/>
</dbReference>
<comment type="cofactor">
    <cofactor evidence="1">
        <name>FAD</name>
        <dbReference type="ChEBI" id="CHEBI:57692"/>
    </cofactor>
</comment>
<keyword evidence="5" id="KW-0285">Flavoprotein</keyword>
<evidence type="ECO:0000313" key="10">
    <source>
        <dbReference type="EMBL" id="CAI9111457.1"/>
    </source>
</evidence>
<evidence type="ECO:0000313" key="11">
    <source>
        <dbReference type="Proteomes" id="UP001161247"/>
    </source>
</evidence>
<evidence type="ECO:0000256" key="4">
    <source>
        <dbReference type="ARBA" id="ARBA00022589"/>
    </source>
</evidence>
<proteinExistence type="inferred from homology"/>
<evidence type="ECO:0000256" key="1">
    <source>
        <dbReference type="ARBA" id="ARBA00001974"/>
    </source>
</evidence>
<evidence type="ECO:0000256" key="2">
    <source>
        <dbReference type="ARBA" id="ARBA00004913"/>
    </source>
</evidence>
<dbReference type="Gene3D" id="3.30.465.10">
    <property type="match status" value="1"/>
</dbReference>
<dbReference type="GO" id="GO:0016491">
    <property type="term" value="F:oxidoreductase activity"/>
    <property type="evidence" value="ECO:0007669"/>
    <property type="project" value="InterPro"/>
</dbReference>
<comment type="similarity">
    <text evidence="3">Belongs to the oxygen-dependent FAD-linked oxidoreductase family.</text>
</comment>
<keyword evidence="4" id="KW-0017">Alkaloid metabolism</keyword>
<keyword evidence="6" id="KW-0732">Signal</keyword>
<evidence type="ECO:0000256" key="7">
    <source>
        <dbReference type="ARBA" id="ARBA00022827"/>
    </source>
</evidence>
<accession>A0AAV1DWK9</accession>
<dbReference type="Pfam" id="PF08031">
    <property type="entry name" value="BBE"/>
    <property type="match status" value="1"/>
</dbReference>